<dbReference type="Proteomes" id="UP000054359">
    <property type="component" value="Unassembled WGS sequence"/>
</dbReference>
<evidence type="ECO:0000313" key="1">
    <source>
        <dbReference type="EMBL" id="KFM71718.1"/>
    </source>
</evidence>
<name>A0A087U2X9_STEMI</name>
<proteinExistence type="predicted"/>
<sequence length="170" mass="17727">MGGNPQAVQSHPMLTPSYANMPGQMAALPQIFTNAAGQLVTLGPQIIAHPMMGSSPTNLMVNPQVAAAQLQQVQQQDEKGSNLATVSSSGQPTTINRIQNSSLNAISQAIAMQQQQPQSAQMALNPVTIVTTQLTSPVKNQPLSQNCVVAPKLAGQPGTTVSTLTQTVHP</sequence>
<gene>
    <name evidence="1" type="ORF">X975_12242</name>
</gene>
<organism evidence="1 2">
    <name type="scientific">Stegodyphus mimosarum</name>
    <name type="common">African social velvet spider</name>
    <dbReference type="NCBI Taxonomy" id="407821"/>
    <lineage>
        <taxon>Eukaryota</taxon>
        <taxon>Metazoa</taxon>
        <taxon>Ecdysozoa</taxon>
        <taxon>Arthropoda</taxon>
        <taxon>Chelicerata</taxon>
        <taxon>Arachnida</taxon>
        <taxon>Araneae</taxon>
        <taxon>Araneomorphae</taxon>
        <taxon>Entelegynae</taxon>
        <taxon>Eresoidea</taxon>
        <taxon>Eresidae</taxon>
        <taxon>Stegodyphus</taxon>
    </lineage>
</organism>
<evidence type="ECO:0000313" key="2">
    <source>
        <dbReference type="Proteomes" id="UP000054359"/>
    </source>
</evidence>
<feature type="non-terminal residue" evidence="1">
    <location>
        <position position="170"/>
    </location>
</feature>
<dbReference type="OrthoDB" id="10066259at2759"/>
<keyword evidence="2" id="KW-1185">Reference proteome</keyword>
<dbReference type="EMBL" id="KK117902">
    <property type="protein sequence ID" value="KFM71718.1"/>
    <property type="molecule type" value="Genomic_DNA"/>
</dbReference>
<dbReference type="AlphaFoldDB" id="A0A087U2X9"/>
<protein>
    <submittedName>
        <fullName evidence="1">Uncharacterized protein</fullName>
    </submittedName>
</protein>
<reference evidence="1 2" key="1">
    <citation type="submission" date="2013-11" db="EMBL/GenBank/DDBJ databases">
        <title>Genome sequencing of Stegodyphus mimosarum.</title>
        <authorList>
            <person name="Bechsgaard J."/>
        </authorList>
    </citation>
    <scope>NUCLEOTIDE SEQUENCE [LARGE SCALE GENOMIC DNA]</scope>
</reference>
<accession>A0A087U2X9</accession>